<reference evidence="1 2" key="1">
    <citation type="submission" date="2017-06" db="EMBL/GenBank/DDBJ databases">
        <title>Hymenobacter amundsenii sp. nov. isolated from regoliths in Antarctica.</title>
        <authorList>
            <person name="Sedlacek I."/>
            <person name="Kralova S."/>
            <person name="Pantucek R."/>
            <person name="Svec P."/>
            <person name="Holochova P."/>
            <person name="Stankova E."/>
            <person name="Vrbovska V."/>
            <person name="Busse H.-J."/>
        </authorList>
    </citation>
    <scope>NUCLEOTIDE SEQUENCE [LARGE SCALE GENOMIC DNA]</scope>
    <source>
        <strain evidence="1 2">CCM 8682</strain>
    </source>
</reference>
<comment type="caution">
    <text evidence="1">The sequence shown here is derived from an EMBL/GenBank/DDBJ whole genome shotgun (WGS) entry which is preliminary data.</text>
</comment>
<dbReference type="EMBL" id="NIRR01000004">
    <property type="protein sequence ID" value="OWP64362.1"/>
    <property type="molecule type" value="Genomic_DNA"/>
</dbReference>
<protein>
    <recommendedName>
        <fullName evidence="3">Carboxypeptidase-like regulatory domain-containing protein</fullName>
    </recommendedName>
</protein>
<evidence type="ECO:0000313" key="2">
    <source>
        <dbReference type="Proteomes" id="UP000197277"/>
    </source>
</evidence>
<dbReference type="Proteomes" id="UP000197277">
    <property type="component" value="Unassembled WGS sequence"/>
</dbReference>
<dbReference type="Pfam" id="PF13620">
    <property type="entry name" value="CarboxypepD_reg"/>
    <property type="match status" value="1"/>
</dbReference>
<organism evidence="1 2">
    <name type="scientific">Hymenobacter amundsenii</name>
    <dbReference type="NCBI Taxonomy" id="2006685"/>
    <lineage>
        <taxon>Bacteria</taxon>
        <taxon>Pseudomonadati</taxon>
        <taxon>Bacteroidota</taxon>
        <taxon>Cytophagia</taxon>
        <taxon>Cytophagales</taxon>
        <taxon>Hymenobacteraceae</taxon>
        <taxon>Hymenobacter</taxon>
    </lineage>
</organism>
<dbReference type="AlphaFoldDB" id="A0A246FNR3"/>
<evidence type="ECO:0000313" key="1">
    <source>
        <dbReference type="EMBL" id="OWP64362.1"/>
    </source>
</evidence>
<dbReference type="SUPFAM" id="SSF49464">
    <property type="entry name" value="Carboxypeptidase regulatory domain-like"/>
    <property type="match status" value="1"/>
</dbReference>
<name>A0A246FNR3_9BACT</name>
<keyword evidence="2" id="KW-1185">Reference proteome</keyword>
<proteinExistence type="predicted"/>
<sequence length="303" mass="33123">MGAGLLAALMHPLYAQRTLTGIVQDPQGAAIPFAVVELPARKLGVQANDEGLFSFPLPAGLTPADSLTFSALGYERRRVAVPAEAAATLRLAALPVSLSEVVVRPGVAEWVGFKGVPKSRGGYRQTILLREKNTGWQIARRCQPTADGYLTAVRFFVNPSHDCGKTGLRAPFRVRVYAADGPGGSPGTDLLTTSVLAAATNRGWITVDMNRYTISFPQRGVYVAMEWLHTSDEFLCRSISYNPESHQKMEQVNYEQSLASALVPTAEAHTWYHTIDYGWVSFNRRFAEQSQILDAAIQARSQP</sequence>
<dbReference type="InterPro" id="IPR008969">
    <property type="entry name" value="CarboxyPept-like_regulatory"/>
</dbReference>
<gene>
    <name evidence="1" type="ORF">CDA63_04840</name>
</gene>
<accession>A0A246FNR3</accession>
<evidence type="ECO:0008006" key="3">
    <source>
        <dbReference type="Google" id="ProtNLM"/>
    </source>
</evidence>